<dbReference type="CDD" id="cd01081">
    <property type="entry name" value="Aldose_epim"/>
    <property type="match status" value="1"/>
</dbReference>
<comment type="cofactor">
    <cofactor evidence="1">
        <name>Ca(2+)</name>
        <dbReference type="ChEBI" id="CHEBI:29108"/>
    </cofactor>
</comment>
<dbReference type="SUPFAM" id="SSF74650">
    <property type="entry name" value="Galactose mutarotase-like"/>
    <property type="match status" value="1"/>
</dbReference>
<protein>
    <submittedName>
        <fullName evidence="4">Aldose 1-epimerase</fullName>
    </submittedName>
</protein>
<dbReference type="InterPro" id="IPR011013">
    <property type="entry name" value="Gal_mutarotase_sf_dom"/>
</dbReference>
<comment type="caution">
    <text evidence="4">The sequence shown here is derived from an EMBL/GenBank/DDBJ whole genome shotgun (WGS) entry which is preliminary data.</text>
</comment>
<reference evidence="4" key="1">
    <citation type="submission" date="2020-10" db="EMBL/GenBank/DDBJ databases">
        <authorList>
            <person name="Gilroy R."/>
        </authorList>
    </citation>
    <scope>NUCLEOTIDE SEQUENCE</scope>
    <source>
        <strain evidence="4">21143</strain>
    </source>
</reference>
<dbReference type="AlphaFoldDB" id="A0A9D1GDS6"/>
<dbReference type="GO" id="GO:0005975">
    <property type="term" value="P:carbohydrate metabolic process"/>
    <property type="evidence" value="ECO:0007669"/>
    <property type="project" value="InterPro"/>
</dbReference>
<evidence type="ECO:0000313" key="4">
    <source>
        <dbReference type="EMBL" id="HIT38662.1"/>
    </source>
</evidence>
<name>A0A9D1GDS6_9BACT</name>
<dbReference type="InterPro" id="IPR014718">
    <property type="entry name" value="GH-type_carb-bd"/>
</dbReference>
<evidence type="ECO:0000256" key="2">
    <source>
        <dbReference type="ARBA" id="ARBA00011245"/>
    </source>
</evidence>
<evidence type="ECO:0000256" key="1">
    <source>
        <dbReference type="ARBA" id="ARBA00001913"/>
    </source>
</evidence>
<dbReference type="Gene3D" id="2.70.98.10">
    <property type="match status" value="1"/>
</dbReference>
<sequence>MIEKINFNGIPAVHFTAGGYEAVMVPSVGANVVKLKHTATGIEILRTPDAEEMENFKERPQIYGLPLLFPPNRIADGTYTFEGRKYQYPITIPTQNNYHHGIIKSEPFTVSRTVERNDFVEIEAVYYSNLFNNAIFRDFPHEFCCRMIFRLDADGLHQTTVFENLSDKDMPVGMGFHTPIRVPFTPDGKAENYRIRLSVGKRMEMNERTLPTEKLFDLSPAEAPLRKEGIAPCGEAMEWALVNETLEINGHPYNGAVMTDTASGWSACYEVDENFKYWTLWNNGGNVPYACPEPQSWATNAPNLSDPEAYGFRYIAPGSEFRASTHLFVSNKM</sequence>
<comment type="subunit">
    <text evidence="2">Monomer.</text>
</comment>
<dbReference type="EMBL" id="DVKT01000006">
    <property type="protein sequence ID" value="HIT38662.1"/>
    <property type="molecule type" value="Genomic_DNA"/>
</dbReference>
<dbReference type="InterPro" id="IPR008183">
    <property type="entry name" value="Aldose_1/G6P_1-epimerase"/>
</dbReference>
<reference evidence="4" key="2">
    <citation type="journal article" date="2021" name="PeerJ">
        <title>Extensive microbial diversity within the chicken gut microbiome revealed by metagenomics and culture.</title>
        <authorList>
            <person name="Gilroy R."/>
            <person name="Ravi A."/>
            <person name="Getino M."/>
            <person name="Pursley I."/>
            <person name="Horton D.L."/>
            <person name="Alikhan N.F."/>
            <person name="Baker D."/>
            <person name="Gharbi K."/>
            <person name="Hall N."/>
            <person name="Watson M."/>
            <person name="Adriaenssens E.M."/>
            <person name="Foster-Nyarko E."/>
            <person name="Jarju S."/>
            <person name="Secka A."/>
            <person name="Antonio M."/>
            <person name="Oren A."/>
            <person name="Chaudhuri R.R."/>
            <person name="La Ragione R."/>
            <person name="Hildebrand F."/>
            <person name="Pallen M.J."/>
        </authorList>
    </citation>
    <scope>NUCLEOTIDE SEQUENCE</scope>
    <source>
        <strain evidence="4">21143</strain>
    </source>
</reference>
<accession>A0A9D1GDS6</accession>
<dbReference type="Proteomes" id="UP000886722">
    <property type="component" value="Unassembled WGS sequence"/>
</dbReference>
<organism evidence="4 5">
    <name type="scientific">Candidatus Caccoplasma intestinavium</name>
    <dbReference type="NCBI Taxonomy" id="2840716"/>
    <lineage>
        <taxon>Bacteria</taxon>
        <taxon>Pseudomonadati</taxon>
        <taxon>Bacteroidota</taxon>
        <taxon>Bacteroidia</taxon>
        <taxon>Bacteroidales</taxon>
        <taxon>Bacteroidaceae</taxon>
        <taxon>Bacteroidaceae incertae sedis</taxon>
        <taxon>Candidatus Caccoplasma</taxon>
    </lineage>
</organism>
<proteinExistence type="predicted"/>
<gene>
    <name evidence="4" type="ORF">IAD06_01295</name>
</gene>
<evidence type="ECO:0000256" key="3">
    <source>
        <dbReference type="ARBA" id="ARBA00022837"/>
    </source>
</evidence>
<evidence type="ECO:0000313" key="5">
    <source>
        <dbReference type="Proteomes" id="UP000886722"/>
    </source>
</evidence>
<dbReference type="Pfam" id="PF01263">
    <property type="entry name" value="Aldose_epim"/>
    <property type="match status" value="1"/>
</dbReference>
<dbReference type="GO" id="GO:0016853">
    <property type="term" value="F:isomerase activity"/>
    <property type="evidence" value="ECO:0007669"/>
    <property type="project" value="InterPro"/>
</dbReference>
<keyword evidence="3" id="KW-0106">Calcium</keyword>
<dbReference type="GO" id="GO:0030246">
    <property type="term" value="F:carbohydrate binding"/>
    <property type="evidence" value="ECO:0007669"/>
    <property type="project" value="InterPro"/>
</dbReference>